<reference evidence="1" key="2">
    <citation type="journal article" date="2015" name="Data Brief">
        <title>Shoot transcriptome of the giant reed, Arundo donax.</title>
        <authorList>
            <person name="Barrero R.A."/>
            <person name="Guerrero F.D."/>
            <person name="Moolhuijzen P."/>
            <person name="Goolsby J.A."/>
            <person name="Tidwell J."/>
            <person name="Bellgard S.E."/>
            <person name="Bellgard M.I."/>
        </authorList>
    </citation>
    <scope>NUCLEOTIDE SEQUENCE</scope>
    <source>
        <tissue evidence="1">Shoot tissue taken approximately 20 cm above the soil surface</tissue>
    </source>
</reference>
<dbReference type="AlphaFoldDB" id="A0A0A9FE10"/>
<name>A0A0A9FE10_ARUDO</name>
<reference evidence="1" key="1">
    <citation type="submission" date="2014-09" db="EMBL/GenBank/DDBJ databases">
        <authorList>
            <person name="Magalhaes I.L.F."/>
            <person name="Oliveira U."/>
            <person name="Santos F.R."/>
            <person name="Vidigal T.H.D.A."/>
            <person name="Brescovit A.D."/>
            <person name="Santos A.J."/>
        </authorList>
    </citation>
    <scope>NUCLEOTIDE SEQUENCE</scope>
    <source>
        <tissue evidence="1">Shoot tissue taken approximately 20 cm above the soil surface</tissue>
    </source>
</reference>
<accession>A0A0A9FE10</accession>
<protein>
    <submittedName>
        <fullName evidence="1">Uncharacterized protein</fullName>
    </submittedName>
</protein>
<proteinExistence type="predicted"/>
<dbReference type="EMBL" id="GBRH01186626">
    <property type="protein sequence ID" value="JAE11270.1"/>
    <property type="molecule type" value="Transcribed_RNA"/>
</dbReference>
<sequence>MLIASATSVANPEQAMLNPLKLKGAVSDRNQAVRGVKIRGDITFAVELIPVMHPWTIPCSKGPTFFDTMLRIHGVAKMLNITKLAAR</sequence>
<evidence type="ECO:0000313" key="1">
    <source>
        <dbReference type="EMBL" id="JAE11270.1"/>
    </source>
</evidence>
<organism evidence="1">
    <name type="scientific">Arundo donax</name>
    <name type="common">Giant reed</name>
    <name type="synonym">Donax arundinaceus</name>
    <dbReference type="NCBI Taxonomy" id="35708"/>
    <lineage>
        <taxon>Eukaryota</taxon>
        <taxon>Viridiplantae</taxon>
        <taxon>Streptophyta</taxon>
        <taxon>Embryophyta</taxon>
        <taxon>Tracheophyta</taxon>
        <taxon>Spermatophyta</taxon>
        <taxon>Magnoliopsida</taxon>
        <taxon>Liliopsida</taxon>
        <taxon>Poales</taxon>
        <taxon>Poaceae</taxon>
        <taxon>PACMAD clade</taxon>
        <taxon>Arundinoideae</taxon>
        <taxon>Arundineae</taxon>
        <taxon>Arundo</taxon>
    </lineage>
</organism>